<dbReference type="AlphaFoldDB" id="A0A074RR76"/>
<dbReference type="Gene3D" id="1.10.150.910">
    <property type="match status" value="1"/>
</dbReference>
<dbReference type="InterPro" id="IPR004871">
    <property type="entry name" value="RSE1/DDB1/CPSF1_C"/>
</dbReference>
<feature type="domain" description="RSE1/DDB1/CPSF1 second beta-propeller" evidence="6">
    <location>
        <begin position="441"/>
        <end position="746"/>
    </location>
</feature>
<accession>A0A074RR76</accession>
<dbReference type="InterPro" id="IPR036322">
    <property type="entry name" value="WD40_repeat_dom_sf"/>
</dbReference>
<sequence length="1165" mass="126111">MHLVSLTSHPPSAVLYSLACSFQESDERYLSILTPDKLQIHALKAHEVELVCEQEIWGQPRGLIQLEKSKHLVVALDIPQARILILRFDPRSSKLSIHHTSIISPLAHRPSVNFSGILGGGQSLCASFYSGHVKFVEVDPKAPYEVKESDLRVHELAIQSMCYTLPSSDKLVAIVYTDSLGRGWIIGRTANGMDSSPMLPEKELEVIPETIIPVQIENPGDDHTYGVLLFASDRAMFIKTGTGYFSSGETSQSTKGKGKPKSSRSKSEVKADIQASMVAVDVPYRDVAAWTQVDGKHLMIGDSLGRLYLLTMSMEHQFTMTCTRLGDISVPSTLSYLSNNILYVGSLSGPSQLVRISDEITSGDNSVSRGKKKQPDDEAIYLEVMAEHNENIAPIWDATLVEIDGSGQPRIAIISGDESGGWLSVVHKGASFRELAILDGLGSLENVFPLKKYFDTHEHSYLVASTTTSTFILSLANSSVTLLSPSELSAISRSGATVLASNVALQGIDTAIHVTSNNAVLLDLITGRGINLWKPPKGDITAAELDTLSSTLCVATSEGYLFSLNIQPSGLVKTNEVNFKSRPHSQISSLSMNARIVAVAFWGSNEIVIISLDNFKILEQSTMEEPSAASAVHLSNFGASQTYLIAARLDGAVVIQAITSQGELIPNSRRVVPLGSGPIHLATTADSSDVRVIAAGKHAATLSIINKRLSVSSLPVSDVCALAAVNAPGIGYSIVYASANRLVFGEIEQLNKLNISKFNLGSDTPLCLAHHPGLSNYAIGCVRPRSDTPEERHFIRFQDDSTFKDLGQHKLKYSEVITSIGIYAHGTNSYVLAGTAVITPGESEPLSGRIIAFGQDKESSMIKLQASKDVEGGVSSVKQLGARIIAAVGHGVYLYNFGNDGVTISNPVARWERGYLVHDIIVRPNMLVVSDKLRSVSVLRLVEHTELSDSENEMEEEELTILQFETVAMDMHAVWPTSIEVLSDNKTIIASQVDGNILTWELEDGNLEPRAAFHTGEVIHKFIACEHTSPTTDQTHIHFPATARSTTGPRTVAIFVTSTGRIGTLSTVDDADALRLTRLEMKMGDAIKGLGDINHAEWRAPKHLHTGSKPPPRRGVTDGDFIKKFLELDPGEAKKILSAGSAAESIGPAEESQIRRCLDAVSMEQ</sequence>
<proteinExistence type="predicted"/>
<dbReference type="EMBL" id="AZST01000648">
    <property type="protein sequence ID" value="KEP47805.1"/>
    <property type="molecule type" value="Genomic_DNA"/>
</dbReference>
<dbReference type="InterPro" id="IPR015943">
    <property type="entry name" value="WD40/YVTN_repeat-like_dom_sf"/>
</dbReference>
<dbReference type="Pfam" id="PF23726">
    <property type="entry name" value="Beta-prop_RSE1_2nd"/>
    <property type="match status" value="1"/>
</dbReference>
<reference evidence="7 8" key="1">
    <citation type="submission" date="2013-12" db="EMBL/GenBank/DDBJ databases">
        <authorList>
            <person name="Cubeta M."/>
            <person name="Pakala S."/>
            <person name="Fedorova N."/>
            <person name="Thomas E."/>
            <person name="Dean R."/>
            <person name="Jabaji S."/>
            <person name="Neate S."/>
            <person name="Toda T."/>
            <person name="Tavantzis S."/>
            <person name="Vilgalys R."/>
            <person name="Bharathan N."/>
            <person name="Pakala S."/>
            <person name="Losada L.S."/>
            <person name="Zafar N."/>
            <person name="Nierman W."/>
        </authorList>
    </citation>
    <scope>NUCLEOTIDE SEQUENCE [LARGE SCALE GENOMIC DNA]</scope>
    <source>
        <strain evidence="7 8">123E</strain>
    </source>
</reference>
<evidence type="ECO:0000256" key="3">
    <source>
        <dbReference type="SAM" id="MobiDB-lite"/>
    </source>
</evidence>
<dbReference type="Gene3D" id="2.130.10.10">
    <property type="entry name" value="YVTN repeat-like/Quinoprotein amine dehydrogenase"/>
    <property type="match status" value="3"/>
</dbReference>
<evidence type="ECO:0000259" key="5">
    <source>
        <dbReference type="Pfam" id="PF10433"/>
    </source>
</evidence>
<evidence type="ECO:0000256" key="1">
    <source>
        <dbReference type="ARBA" id="ARBA00004123"/>
    </source>
</evidence>
<name>A0A074RR76_9AGAM</name>
<dbReference type="InterPro" id="IPR058543">
    <property type="entry name" value="Beta-prop_RSE1/DDB1/CPSF1_2nd"/>
</dbReference>
<dbReference type="SUPFAM" id="SSF50978">
    <property type="entry name" value="WD40 repeat-like"/>
    <property type="match status" value="1"/>
</dbReference>
<dbReference type="PANTHER" id="PTHR10644">
    <property type="entry name" value="DNA REPAIR/RNA PROCESSING CPSF FAMILY"/>
    <property type="match status" value="1"/>
</dbReference>
<protein>
    <submittedName>
        <fullName evidence="7">CPSF A subunit region protein</fullName>
    </submittedName>
</protein>
<dbReference type="STRING" id="1423351.A0A074RR76"/>
<evidence type="ECO:0000259" key="6">
    <source>
        <dbReference type="Pfam" id="PF23726"/>
    </source>
</evidence>
<feature type="region of interest" description="Disordered" evidence="3">
    <location>
        <begin position="246"/>
        <end position="269"/>
    </location>
</feature>
<keyword evidence="2" id="KW-0539">Nucleus</keyword>
<dbReference type="OrthoDB" id="433457at2759"/>
<dbReference type="Proteomes" id="UP000027456">
    <property type="component" value="Unassembled WGS sequence"/>
</dbReference>
<dbReference type="Pfam" id="PF03178">
    <property type="entry name" value="CPSF_A"/>
    <property type="match status" value="1"/>
</dbReference>
<evidence type="ECO:0000259" key="4">
    <source>
        <dbReference type="Pfam" id="PF03178"/>
    </source>
</evidence>
<feature type="domain" description="RSE1/DDB1/CPSF1 C-terminal" evidence="4">
    <location>
        <begin position="794"/>
        <end position="1126"/>
    </location>
</feature>
<organism evidence="7 8">
    <name type="scientific">Rhizoctonia solani 123E</name>
    <dbReference type="NCBI Taxonomy" id="1423351"/>
    <lineage>
        <taxon>Eukaryota</taxon>
        <taxon>Fungi</taxon>
        <taxon>Dikarya</taxon>
        <taxon>Basidiomycota</taxon>
        <taxon>Agaricomycotina</taxon>
        <taxon>Agaricomycetes</taxon>
        <taxon>Cantharellales</taxon>
        <taxon>Ceratobasidiaceae</taxon>
        <taxon>Rhizoctonia</taxon>
    </lineage>
</organism>
<dbReference type="HOGENOM" id="CLU_002893_0_0_1"/>
<dbReference type="GO" id="GO:0003676">
    <property type="term" value="F:nucleic acid binding"/>
    <property type="evidence" value="ECO:0007669"/>
    <property type="project" value="InterPro"/>
</dbReference>
<evidence type="ECO:0000313" key="8">
    <source>
        <dbReference type="Proteomes" id="UP000027456"/>
    </source>
</evidence>
<comment type="caution">
    <text evidence="7">The sequence shown here is derived from an EMBL/GenBank/DDBJ whole genome shotgun (WGS) entry which is preliminary data.</text>
</comment>
<dbReference type="Pfam" id="PF10433">
    <property type="entry name" value="Beta-prop_RSE1_1st"/>
    <property type="match status" value="1"/>
</dbReference>
<dbReference type="InterPro" id="IPR018846">
    <property type="entry name" value="Beta-prop_RSE1/DDB1/CPSF1_1st"/>
</dbReference>
<keyword evidence="8" id="KW-1185">Reference proteome</keyword>
<evidence type="ECO:0000256" key="2">
    <source>
        <dbReference type="ARBA" id="ARBA00023242"/>
    </source>
</evidence>
<gene>
    <name evidence="7" type="ORF">V565_143400</name>
</gene>
<feature type="domain" description="RSE1/DDB1/CPSF1 first beta-propeller" evidence="5">
    <location>
        <begin position="16"/>
        <end position="360"/>
    </location>
</feature>
<comment type="subcellular location">
    <subcellularLocation>
        <location evidence="1">Nucleus</location>
    </subcellularLocation>
</comment>
<dbReference type="GO" id="GO:0005634">
    <property type="term" value="C:nucleus"/>
    <property type="evidence" value="ECO:0007669"/>
    <property type="project" value="UniProtKB-SubCell"/>
</dbReference>
<evidence type="ECO:0000313" key="7">
    <source>
        <dbReference type="EMBL" id="KEP47805.1"/>
    </source>
</evidence>
<dbReference type="InterPro" id="IPR050358">
    <property type="entry name" value="RSE1/DDB1/CFT1"/>
</dbReference>